<dbReference type="SUPFAM" id="SSF81383">
    <property type="entry name" value="F-box domain"/>
    <property type="match status" value="1"/>
</dbReference>
<gene>
    <name evidence="2" type="ORF">LY90DRAFT_515296</name>
</gene>
<comment type="caution">
    <text evidence="2">The sequence shown here is derived from an EMBL/GenBank/DDBJ whole genome shotgun (WGS) entry which is preliminary data.</text>
</comment>
<dbReference type="SUPFAM" id="SSF52047">
    <property type="entry name" value="RNI-like"/>
    <property type="match status" value="1"/>
</dbReference>
<dbReference type="CDD" id="cd09917">
    <property type="entry name" value="F-box_SF"/>
    <property type="match status" value="1"/>
</dbReference>
<feature type="domain" description="F-box" evidence="1">
    <location>
        <begin position="6"/>
        <end position="54"/>
    </location>
</feature>
<name>A0A1Y2AKQ5_9FUNG</name>
<protein>
    <recommendedName>
        <fullName evidence="1">F-box domain-containing protein</fullName>
    </recommendedName>
</protein>
<evidence type="ECO:0000259" key="1">
    <source>
        <dbReference type="PROSITE" id="PS50181"/>
    </source>
</evidence>
<dbReference type="Proteomes" id="UP000193920">
    <property type="component" value="Unassembled WGS sequence"/>
</dbReference>
<dbReference type="EMBL" id="MCOG01000241">
    <property type="protein sequence ID" value="ORY22880.1"/>
    <property type="molecule type" value="Genomic_DNA"/>
</dbReference>
<dbReference type="Pfam" id="PF12937">
    <property type="entry name" value="F-box-like"/>
    <property type="match status" value="1"/>
</dbReference>
<reference evidence="2 3" key="1">
    <citation type="submission" date="2016-08" db="EMBL/GenBank/DDBJ databases">
        <title>A Parts List for Fungal Cellulosomes Revealed by Comparative Genomics.</title>
        <authorList>
            <consortium name="DOE Joint Genome Institute"/>
            <person name="Haitjema C.H."/>
            <person name="Gilmore S.P."/>
            <person name="Henske J.K."/>
            <person name="Solomon K.V."/>
            <person name="De Groot R."/>
            <person name="Kuo A."/>
            <person name="Mondo S.J."/>
            <person name="Salamov A.A."/>
            <person name="Labutti K."/>
            <person name="Zhao Z."/>
            <person name="Chiniquy J."/>
            <person name="Barry K."/>
            <person name="Brewer H.M."/>
            <person name="Purvine S.O."/>
            <person name="Wright A.T."/>
            <person name="Boxma B."/>
            <person name="Van Alen T."/>
            <person name="Hackstein J.H."/>
            <person name="Baker S.E."/>
            <person name="Grigoriev I.V."/>
            <person name="O'Malley M.A."/>
        </authorList>
    </citation>
    <scope>NUCLEOTIDE SEQUENCE [LARGE SCALE GENOMIC DNA]</scope>
    <source>
        <strain evidence="2 3">G1</strain>
    </source>
</reference>
<dbReference type="InterPro" id="IPR032675">
    <property type="entry name" value="LRR_dom_sf"/>
</dbReference>
<accession>A0A1Y2AKQ5</accession>
<keyword evidence="3" id="KW-1185">Reference proteome</keyword>
<organism evidence="2 3">
    <name type="scientific">Neocallimastix californiae</name>
    <dbReference type="NCBI Taxonomy" id="1754190"/>
    <lineage>
        <taxon>Eukaryota</taxon>
        <taxon>Fungi</taxon>
        <taxon>Fungi incertae sedis</taxon>
        <taxon>Chytridiomycota</taxon>
        <taxon>Chytridiomycota incertae sedis</taxon>
        <taxon>Neocallimastigomycetes</taxon>
        <taxon>Neocallimastigales</taxon>
        <taxon>Neocallimastigaceae</taxon>
        <taxon>Neocallimastix</taxon>
    </lineage>
</organism>
<evidence type="ECO:0000313" key="3">
    <source>
        <dbReference type="Proteomes" id="UP000193920"/>
    </source>
</evidence>
<dbReference type="InterPro" id="IPR001810">
    <property type="entry name" value="F-box_dom"/>
</dbReference>
<dbReference type="OrthoDB" id="2160613at2759"/>
<dbReference type="InterPro" id="IPR036047">
    <property type="entry name" value="F-box-like_dom_sf"/>
</dbReference>
<proteinExistence type="predicted"/>
<dbReference type="Gene3D" id="1.20.1280.50">
    <property type="match status" value="1"/>
</dbReference>
<dbReference type="Gene3D" id="3.80.10.10">
    <property type="entry name" value="Ribonuclease Inhibitor"/>
    <property type="match status" value="1"/>
</dbReference>
<dbReference type="PROSITE" id="PS50181">
    <property type="entry name" value="FBOX"/>
    <property type="match status" value="1"/>
</dbReference>
<sequence length="334" mass="38727">MTISNSKKYDAIPDEILIKIFTFITDNNLNEICNLLTVSKRWNRLATFALYNALHFHNINQRRNFFKGLLTNTEDQGLIEKRDQYLDINMIENEFNFNESVNQQIDMQDNNDSMDIDTNNEIVLYDNPIPMKYISSIKKINFGLSPDENKEINDDGSFNNSLDWSQHCVNSSLNLITIYCPNIVSLNLSGCQFYDYIFCELLESCKNLMYLDVSYSSIKQMGLLGILESVTRSKDPLPLKELNLSGIFRFWRLYREARFLPNLIKKANNLKKVTILDCPDLLEEVVEESRSIKENVTIVYESKIPINDIYMKESNTITKSDSSSTLALNNEIYV</sequence>
<dbReference type="AlphaFoldDB" id="A0A1Y2AKQ5"/>
<evidence type="ECO:0000313" key="2">
    <source>
        <dbReference type="EMBL" id="ORY22880.1"/>
    </source>
</evidence>